<gene>
    <name evidence="9" type="ORF">SAMN05216258_102497</name>
</gene>
<evidence type="ECO:0000256" key="2">
    <source>
        <dbReference type="ARBA" id="ARBA00007935"/>
    </source>
</evidence>
<evidence type="ECO:0000313" key="9">
    <source>
        <dbReference type="EMBL" id="SFH84144.1"/>
    </source>
</evidence>
<evidence type="ECO:0000256" key="7">
    <source>
        <dbReference type="ARBA" id="ARBA00023136"/>
    </source>
</evidence>
<keyword evidence="3" id="KW-0813">Transport</keyword>
<feature type="transmembrane region" description="Helical" evidence="8">
    <location>
        <begin position="194"/>
        <end position="216"/>
    </location>
</feature>
<dbReference type="FunFam" id="1.10.3470.10:FF:000001">
    <property type="entry name" value="Vitamin B12 ABC transporter permease BtuC"/>
    <property type="match status" value="1"/>
</dbReference>
<evidence type="ECO:0000313" key="10">
    <source>
        <dbReference type="Proteomes" id="UP000199377"/>
    </source>
</evidence>
<dbReference type="GO" id="GO:0033214">
    <property type="term" value="P:siderophore-iron import into cell"/>
    <property type="evidence" value="ECO:0007669"/>
    <property type="project" value="TreeGrafter"/>
</dbReference>
<dbReference type="GO" id="GO:0005886">
    <property type="term" value="C:plasma membrane"/>
    <property type="evidence" value="ECO:0007669"/>
    <property type="project" value="UniProtKB-SubCell"/>
</dbReference>
<comment type="similarity">
    <text evidence="2">Belongs to the binding-protein-dependent transport system permease family. FecCD subfamily.</text>
</comment>
<protein>
    <submittedName>
        <fullName evidence="9">Iron complex transport system permease protein</fullName>
    </submittedName>
</protein>
<feature type="transmembrane region" description="Helical" evidence="8">
    <location>
        <begin position="237"/>
        <end position="263"/>
    </location>
</feature>
<feature type="transmembrane region" description="Helical" evidence="8">
    <location>
        <begin position="122"/>
        <end position="141"/>
    </location>
</feature>
<dbReference type="InterPro" id="IPR037294">
    <property type="entry name" value="ABC_BtuC-like"/>
</dbReference>
<evidence type="ECO:0000256" key="1">
    <source>
        <dbReference type="ARBA" id="ARBA00004651"/>
    </source>
</evidence>
<feature type="transmembrane region" description="Helical" evidence="8">
    <location>
        <begin position="95"/>
        <end position="116"/>
    </location>
</feature>
<dbReference type="InterPro" id="IPR000522">
    <property type="entry name" value="ABC_transptr_permease_BtuC"/>
</dbReference>
<dbReference type="Pfam" id="PF01032">
    <property type="entry name" value="FecCD"/>
    <property type="match status" value="1"/>
</dbReference>
<keyword evidence="4" id="KW-1003">Cell membrane</keyword>
<dbReference type="RefSeq" id="WP_092858598.1">
    <property type="nucleotide sequence ID" value="NZ_FOQH01000002.1"/>
</dbReference>
<dbReference type="GO" id="GO:0022857">
    <property type="term" value="F:transmembrane transporter activity"/>
    <property type="evidence" value="ECO:0007669"/>
    <property type="project" value="InterPro"/>
</dbReference>
<dbReference type="Proteomes" id="UP000199377">
    <property type="component" value="Unassembled WGS sequence"/>
</dbReference>
<keyword evidence="7 8" id="KW-0472">Membrane</keyword>
<keyword evidence="10" id="KW-1185">Reference proteome</keyword>
<dbReference type="EMBL" id="FOQH01000002">
    <property type="protein sequence ID" value="SFH84144.1"/>
    <property type="molecule type" value="Genomic_DNA"/>
</dbReference>
<evidence type="ECO:0000256" key="6">
    <source>
        <dbReference type="ARBA" id="ARBA00022989"/>
    </source>
</evidence>
<feature type="transmembrane region" description="Helical" evidence="8">
    <location>
        <begin position="311"/>
        <end position="329"/>
    </location>
</feature>
<sequence length="341" mass="33021">MIGPSASAARFAALLAALGLGLALACLWSLRTGAMPIPPGELVGAIFAPEGSHADVVVRSVRLPRLLTGLIAGAALAAAGAIMQAATNNPLASPGILGVNAGAAFAVVTATLVAPGAAMGTLVWWAFAGAGIAAVAVYGAASAGRGGATPVKLALAGAILSAFIGSLTAAALIFDTGSLDAVRAWTVGSVEGRTMASVAAVAPYAGLGLAAALAFSRQVTTLSLGPEVARQVGQRVGLWRALCAVCVVALAGSAVALAGPVAFVGLMVPHAARLSVGVDYGRILPVSALGGAALVVAADAALRAGLPGRDVPVGVGLAMLGAPVFIALARGRAVGRAEARA</sequence>
<proteinExistence type="inferred from homology"/>
<evidence type="ECO:0000256" key="3">
    <source>
        <dbReference type="ARBA" id="ARBA00022448"/>
    </source>
</evidence>
<dbReference type="PANTHER" id="PTHR30472">
    <property type="entry name" value="FERRIC ENTEROBACTIN TRANSPORT SYSTEM PERMEASE PROTEIN"/>
    <property type="match status" value="1"/>
</dbReference>
<evidence type="ECO:0000256" key="8">
    <source>
        <dbReference type="SAM" id="Phobius"/>
    </source>
</evidence>
<keyword evidence="6 8" id="KW-1133">Transmembrane helix</keyword>
<evidence type="ECO:0000256" key="4">
    <source>
        <dbReference type="ARBA" id="ARBA00022475"/>
    </source>
</evidence>
<feature type="transmembrane region" description="Helical" evidence="8">
    <location>
        <begin position="153"/>
        <end position="174"/>
    </location>
</feature>
<dbReference type="Gene3D" id="1.10.3470.10">
    <property type="entry name" value="ABC transporter involved in vitamin B12 uptake, BtuC"/>
    <property type="match status" value="1"/>
</dbReference>
<reference evidence="9 10" key="1">
    <citation type="submission" date="2016-10" db="EMBL/GenBank/DDBJ databases">
        <authorList>
            <person name="de Groot N.N."/>
        </authorList>
    </citation>
    <scope>NUCLEOTIDE SEQUENCE [LARGE SCALE GENOMIC DNA]</scope>
    <source>
        <strain evidence="9 10">CGMCC 1.11030</strain>
    </source>
</reference>
<dbReference type="PANTHER" id="PTHR30472:SF1">
    <property type="entry name" value="FE(3+) DICITRATE TRANSPORT SYSTEM PERMEASE PROTEIN FECC-RELATED"/>
    <property type="match status" value="1"/>
</dbReference>
<dbReference type="SUPFAM" id="SSF81345">
    <property type="entry name" value="ABC transporter involved in vitamin B12 uptake, BtuC"/>
    <property type="match status" value="1"/>
</dbReference>
<dbReference type="STRING" id="1114924.SAMN05216258_102497"/>
<keyword evidence="5 8" id="KW-0812">Transmembrane</keyword>
<dbReference type="CDD" id="cd06550">
    <property type="entry name" value="TM_ABC_iron-siderophores_like"/>
    <property type="match status" value="1"/>
</dbReference>
<accession>A0A1I3DBN4</accession>
<evidence type="ECO:0000256" key="5">
    <source>
        <dbReference type="ARBA" id="ARBA00022692"/>
    </source>
</evidence>
<name>A0A1I3DBN4_9RHOB</name>
<feature type="transmembrane region" description="Helical" evidence="8">
    <location>
        <begin position="66"/>
        <end position="83"/>
    </location>
</feature>
<dbReference type="OrthoDB" id="9811975at2"/>
<dbReference type="AlphaFoldDB" id="A0A1I3DBN4"/>
<organism evidence="9 10">
    <name type="scientific">Albimonas pacifica</name>
    <dbReference type="NCBI Taxonomy" id="1114924"/>
    <lineage>
        <taxon>Bacteria</taxon>
        <taxon>Pseudomonadati</taxon>
        <taxon>Pseudomonadota</taxon>
        <taxon>Alphaproteobacteria</taxon>
        <taxon>Rhodobacterales</taxon>
        <taxon>Paracoccaceae</taxon>
        <taxon>Albimonas</taxon>
    </lineage>
</organism>
<comment type="subcellular location">
    <subcellularLocation>
        <location evidence="1">Cell membrane</location>
        <topology evidence="1">Multi-pass membrane protein</topology>
    </subcellularLocation>
</comment>